<evidence type="ECO:0000259" key="15">
    <source>
        <dbReference type="SMART" id="SM00829"/>
    </source>
</evidence>
<dbReference type="CDD" id="cd08300">
    <property type="entry name" value="alcohol_DH_class_III"/>
    <property type="match status" value="1"/>
</dbReference>
<evidence type="ECO:0000256" key="7">
    <source>
        <dbReference type="ARBA" id="ARBA00023027"/>
    </source>
</evidence>
<dbReference type="Pfam" id="PF00107">
    <property type="entry name" value="ADH_zinc_N"/>
    <property type="match status" value="1"/>
</dbReference>
<dbReference type="PANTHER" id="PTHR43880">
    <property type="entry name" value="ALCOHOL DEHYDROGENASE"/>
    <property type="match status" value="1"/>
</dbReference>
<comment type="catalytic activity">
    <reaction evidence="11">
        <text>S-nitrosoglutathione + NADH + H(+) = S-(hydroxysulfenamide)glutathione + NAD(+)</text>
        <dbReference type="Rhea" id="RHEA:78371"/>
        <dbReference type="ChEBI" id="CHEBI:15378"/>
        <dbReference type="ChEBI" id="CHEBI:57540"/>
        <dbReference type="ChEBI" id="CHEBI:57945"/>
        <dbReference type="ChEBI" id="CHEBI:145544"/>
        <dbReference type="ChEBI" id="CHEBI:229723"/>
    </reaction>
    <physiologicalReaction direction="left-to-right" evidence="11">
        <dbReference type="Rhea" id="RHEA:78372"/>
    </physiologicalReaction>
</comment>
<dbReference type="InterPro" id="IPR020843">
    <property type="entry name" value="ER"/>
</dbReference>
<dbReference type="Pfam" id="PF08240">
    <property type="entry name" value="ADH_N"/>
    <property type="match status" value="1"/>
</dbReference>
<comment type="cofactor">
    <cofactor evidence="1 14">
        <name>Zn(2+)</name>
        <dbReference type="ChEBI" id="CHEBI:29105"/>
    </cofactor>
</comment>
<dbReference type="SUPFAM" id="SSF51735">
    <property type="entry name" value="NAD(P)-binding Rossmann-fold domains"/>
    <property type="match status" value="1"/>
</dbReference>
<comment type="catalytic activity">
    <reaction evidence="9">
        <text>S-(hydroxymethyl)glutathione + NADP(+) = S-formylglutathione + NADPH + H(+)</text>
        <dbReference type="Rhea" id="RHEA:19981"/>
        <dbReference type="ChEBI" id="CHEBI:15378"/>
        <dbReference type="ChEBI" id="CHEBI:57688"/>
        <dbReference type="ChEBI" id="CHEBI:57783"/>
        <dbReference type="ChEBI" id="CHEBI:58349"/>
        <dbReference type="ChEBI" id="CHEBI:58758"/>
        <dbReference type="EC" id="1.1.1.284"/>
    </reaction>
</comment>
<comment type="function">
    <text evidence="8">Has high formaldehyde dehydrogenase activity in the presence of glutathione and catalyzes the oxidation of normal alcohols in a reaction that is not GSH-dependent. In addition, hemithiolacetals other than those formed from GSH, including omega-thiol fatty acids, also are substrates. Also acts as a S-nitroso-glutathione reductase by catalyzing the NADH-dependent reduction of S-nitrosoglutathione.</text>
</comment>
<proteinExistence type="inferred from homology"/>
<keyword evidence="7 14" id="KW-0520">NAD</keyword>
<dbReference type="FunFam" id="3.40.50.720:FF:000003">
    <property type="entry name" value="S-(hydroxymethyl)glutathione dehydrogenase"/>
    <property type="match status" value="1"/>
</dbReference>
<dbReference type="NCBIfam" id="TIGR02818">
    <property type="entry name" value="adh_III_F_hyde"/>
    <property type="match status" value="1"/>
</dbReference>
<dbReference type="AlphaFoldDB" id="A0A1S7FXM8"/>
<reference evidence="17" key="1">
    <citation type="submission" date="2015-03" db="EMBL/GenBank/DDBJ databases">
        <authorList>
            <person name="Ferrari E."/>
            <person name="Walter M.C."/>
            <person name="Huptas C."/>
            <person name="Scherer S."/>
            <person name="Mueller-Herbst S."/>
        </authorList>
    </citation>
    <scope>NUCLEOTIDE SEQUENCE [LARGE SCALE GENOMIC DNA]</scope>
    <source>
        <strain evidence="17">LWP01</strain>
    </source>
</reference>
<evidence type="ECO:0000256" key="2">
    <source>
        <dbReference type="ARBA" id="ARBA00010902"/>
    </source>
</evidence>
<dbReference type="EC" id="1.1.1.284" evidence="14"/>
<dbReference type="GO" id="GO:0106322">
    <property type="term" value="F:S-(hydroxymethyl)glutathione dehydrogenase (NAD+) activity"/>
    <property type="evidence" value="ECO:0007669"/>
    <property type="project" value="RHEA"/>
</dbReference>
<dbReference type="InterPro" id="IPR013154">
    <property type="entry name" value="ADH-like_N"/>
</dbReference>
<sequence length="370" mass="39094">MKSRAAVAFAPGKPLEIVEIDVEAPKKGEVLVQITDTAVCHTDAYTLSGDDPEGVFPAVLGHEGGGIVIEIGEGVTSVAVGDHVIPLYTAECGECEYCTSGKTNLCQAVRETQGKGLMPDGTTRFSYNGEPIYHYMGTSTFSEYTVIPEISLAKINPEAPLEKACLLGCGVTTGIGAVHNTAKVQAGDTVAVFGLGAIGLAVIQGAVQAKAGRIIAIDTNPDKFTLAKEMGATDFVNPKDHTRPIQEVIVEMTNGGVDFSFECIGNTDVMRSALECCHKGWGESVIIGVAAAGKEISTRPFQLVTGRVWRGSAFGGVKGRSELPGMVEQAMQGEIQLDPFITHTLPFASINEAFDLLHNGKSIRTVLSYD</sequence>
<dbReference type="InterPro" id="IPR002328">
    <property type="entry name" value="ADH_Zn_CS"/>
</dbReference>
<dbReference type="GO" id="GO:0080007">
    <property type="term" value="F:S-nitrosoglutathione reductase (NADH) activity"/>
    <property type="evidence" value="ECO:0007669"/>
    <property type="project" value="RHEA"/>
</dbReference>
<evidence type="ECO:0000256" key="9">
    <source>
        <dbReference type="ARBA" id="ARBA00047793"/>
    </source>
</evidence>
<feature type="domain" description="Enoyl reductase (ER)" evidence="15">
    <location>
        <begin position="12"/>
        <end position="367"/>
    </location>
</feature>
<comment type="catalytic activity">
    <reaction evidence="13">
        <text>a primary alcohol + NAD(+) = an aldehyde + NADH + H(+)</text>
        <dbReference type="Rhea" id="RHEA:10736"/>
        <dbReference type="ChEBI" id="CHEBI:15378"/>
        <dbReference type="ChEBI" id="CHEBI:15734"/>
        <dbReference type="ChEBI" id="CHEBI:17478"/>
        <dbReference type="ChEBI" id="CHEBI:57540"/>
        <dbReference type="ChEBI" id="CHEBI:57945"/>
        <dbReference type="EC" id="1.1.1.1"/>
    </reaction>
</comment>
<dbReference type="Gene3D" id="3.40.50.720">
    <property type="entry name" value="NAD(P)-binding Rossmann-like Domain"/>
    <property type="match status" value="1"/>
</dbReference>
<dbReference type="GO" id="GO:0046294">
    <property type="term" value="P:formaldehyde catabolic process"/>
    <property type="evidence" value="ECO:0007669"/>
    <property type="project" value="InterPro"/>
</dbReference>
<dbReference type="FunFam" id="3.90.180.10:FF:000001">
    <property type="entry name" value="S-(hydroxymethyl)glutathione dehydrogenase"/>
    <property type="match status" value="1"/>
</dbReference>
<evidence type="ECO:0000256" key="3">
    <source>
        <dbReference type="ARBA" id="ARBA00021865"/>
    </source>
</evidence>
<keyword evidence="6 14" id="KW-0560">Oxidoreductase</keyword>
<comment type="catalytic activity">
    <reaction evidence="10 14">
        <text>S-(hydroxymethyl)glutathione + NAD(+) = S-formylglutathione + NADH + H(+)</text>
        <dbReference type="Rhea" id="RHEA:19985"/>
        <dbReference type="ChEBI" id="CHEBI:15378"/>
        <dbReference type="ChEBI" id="CHEBI:57540"/>
        <dbReference type="ChEBI" id="CHEBI:57688"/>
        <dbReference type="ChEBI" id="CHEBI:57945"/>
        <dbReference type="ChEBI" id="CHEBI:58758"/>
        <dbReference type="EC" id="1.1.1.284"/>
    </reaction>
</comment>
<dbReference type="InterPro" id="IPR014183">
    <property type="entry name" value="ADH_3"/>
</dbReference>
<organism evidence="16 17">
    <name type="scientific">Listeria weihenstephanensis</name>
    <dbReference type="NCBI Taxonomy" id="1006155"/>
    <lineage>
        <taxon>Bacteria</taxon>
        <taxon>Bacillati</taxon>
        <taxon>Bacillota</taxon>
        <taxon>Bacilli</taxon>
        <taxon>Bacillales</taxon>
        <taxon>Listeriaceae</taxon>
        <taxon>Listeria</taxon>
    </lineage>
</organism>
<evidence type="ECO:0000313" key="17">
    <source>
        <dbReference type="Proteomes" id="UP000223060"/>
    </source>
</evidence>
<dbReference type="InterPro" id="IPR036291">
    <property type="entry name" value="NAD(P)-bd_dom_sf"/>
</dbReference>
<dbReference type="GO" id="GO:0004022">
    <property type="term" value="F:alcohol dehydrogenase (NAD+) activity"/>
    <property type="evidence" value="ECO:0007669"/>
    <property type="project" value="UniProtKB-EC"/>
</dbReference>
<evidence type="ECO:0000256" key="8">
    <source>
        <dbReference type="ARBA" id="ARBA00045226"/>
    </source>
</evidence>
<evidence type="ECO:0000256" key="12">
    <source>
        <dbReference type="ARBA" id="ARBA00049164"/>
    </source>
</evidence>
<dbReference type="SMART" id="SM00829">
    <property type="entry name" value="PKS_ER"/>
    <property type="match status" value="1"/>
</dbReference>
<dbReference type="InterPro" id="IPR013149">
    <property type="entry name" value="ADH-like_C"/>
</dbReference>
<keyword evidence="4 14" id="KW-0479">Metal-binding</keyword>
<keyword evidence="5 14" id="KW-0862">Zinc</keyword>
<comment type="similarity">
    <text evidence="2 14">Belongs to the zinc-containing alcohol dehydrogenase family. Class-III subfamily.</text>
</comment>
<dbReference type="PROSITE" id="PS00059">
    <property type="entry name" value="ADH_ZINC"/>
    <property type="match status" value="1"/>
</dbReference>
<evidence type="ECO:0000256" key="11">
    <source>
        <dbReference type="ARBA" id="ARBA00048942"/>
    </source>
</evidence>
<dbReference type="GO" id="GO:0008270">
    <property type="term" value="F:zinc ion binding"/>
    <property type="evidence" value="ECO:0007669"/>
    <property type="project" value="InterPro"/>
</dbReference>
<dbReference type="Proteomes" id="UP000223060">
    <property type="component" value="Chromosome"/>
</dbReference>
<dbReference type="EMBL" id="CP011102">
    <property type="protein sequence ID" value="AQY52186.1"/>
    <property type="molecule type" value="Genomic_DNA"/>
</dbReference>
<gene>
    <name evidence="16" type="ORF">UE46_14925</name>
</gene>
<dbReference type="GO" id="GO:0005829">
    <property type="term" value="C:cytosol"/>
    <property type="evidence" value="ECO:0007669"/>
    <property type="project" value="TreeGrafter"/>
</dbReference>
<evidence type="ECO:0000256" key="14">
    <source>
        <dbReference type="RuleBase" id="RU362016"/>
    </source>
</evidence>
<evidence type="ECO:0000313" key="16">
    <source>
        <dbReference type="EMBL" id="AQY52186.1"/>
    </source>
</evidence>
<evidence type="ECO:0000256" key="13">
    <source>
        <dbReference type="ARBA" id="ARBA00049243"/>
    </source>
</evidence>
<name>A0A1S7FXM8_9LIST</name>
<dbReference type="Gene3D" id="3.90.180.10">
    <property type="entry name" value="Medium-chain alcohol dehydrogenases, catalytic domain"/>
    <property type="match status" value="1"/>
</dbReference>
<dbReference type="GO" id="GO:0106321">
    <property type="term" value="F:S-(hydroxymethyl)glutathione dehydrogenase (NADP+) activity"/>
    <property type="evidence" value="ECO:0007669"/>
    <property type="project" value="RHEA"/>
</dbReference>
<evidence type="ECO:0000256" key="6">
    <source>
        <dbReference type="ARBA" id="ARBA00023002"/>
    </source>
</evidence>
<accession>A0A1S7FXM8</accession>
<evidence type="ECO:0000256" key="5">
    <source>
        <dbReference type="ARBA" id="ARBA00022833"/>
    </source>
</evidence>
<dbReference type="KEGG" id="lwi:UE46_14925"/>
<keyword evidence="17" id="KW-1185">Reference proteome</keyword>
<evidence type="ECO:0000256" key="1">
    <source>
        <dbReference type="ARBA" id="ARBA00001947"/>
    </source>
</evidence>
<dbReference type="InterPro" id="IPR011032">
    <property type="entry name" value="GroES-like_sf"/>
</dbReference>
<comment type="catalytic activity">
    <reaction evidence="12">
        <text>a secondary alcohol + NAD(+) = a ketone + NADH + H(+)</text>
        <dbReference type="Rhea" id="RHEA:10740"/>
        <dbReference type="ChEBI" id="CHEBI:15378"/>
        <dbReference type="ChEBI" id="CHEBI:17087"/>
        <dbReference type="ChEBI" id="CHEBI:35681"/>
        <dbReference type="ChEBI" id="CHEBI:57540"/>
        <dbReference type="ChEBI" id="CHEBI:57945"/>
        <dbReference type="EC" id="1.1.1.1"/>
    </reaction>
</comment>
<dbReference type="SUPFAM" id="SSF50129">
    <property type="entry name" value="GroES-like"/>
    <property type="match status" value="2"/>
</dbReference>
<dbReference type="PANTHER" id="PTHR43880:SF12">
    <property type="entry name" value="ALCOHOL DEHYDROGENASE CLASS-3"/>
    <property type="match status" value="1"/>
</dbReference>
<evidence type="ECO:0000256" key="4">
    <source>
        <dbReference type="ARBA" id="ARBA00022723"/>
    </source>
</evidence>
<protein>
    <recommendedName>
        <fullName evidence="3 14">S-(hydroxymethyl)glutathione dehydrogenase</fullName>
        <ecNumber evidence="14">1.1.1.284</ecNumber>
    </recommendedName>
</protein>
<evidence type="ECO:0000256" key="10">
    <source>
        <dbReference type="ARBA" id="ARBA00048110"/>
    </source>
</evidence>
<dbReference type="RefSeq" id="WP_036060697.1">
    <property type="nucleotide sequence ID" value="NZ_CP011102.1"/>
</dbReference>